<feature type="transmembrane region" description="Helical" evidence="1">
    <location>
        <begin position="21"/>
        <end position="38"/>
    </location>
</feature>
<dbReference type="Proteomes" id="UP001630127">
    <property type="component" value="Unassembled WGS sequence"/>
</dbReference>
<gene>
    <name evidence="3" type="ORF">ACH5RR_029410</name>
</gene>
<dbReference type="Pfam" id="PF00078">
    <property type="entry name" value="RVT_1"/>
    <property type="match status" value="1"/>
</dbReference>
<comment type="caution">
    <text evidence="3">The sequence shown here is derived from an EMBL/GenBank/DDBJ whole genome shotgun (WGS) entry which is preliminary data.</text>
</comment>
<organism evidence="3 4">
    <name type="scientific">Cinchona calisaya</name>
    <dbReference type="NCBI Taxonomy" id="153742"/>
    <lineage>
        <taxon>Eukaryota</taxon>
        <taxon>Viridiplantae</taxon>
        <taxon>Streptophyta</taxon>
        <taxon>Embryophyta</taxon>
        <taxon>Tracheophyta</taxon>
        <taxon>Spermatophyta</taxon>
        <taxon>Magnoliopsida</taxon>
        <taxon>eudicotyledons</taxon>
        <taxon>Gunneridae</taxon>
        <taxon>Pentapetalae</taxon>
        <taxon>asterids</taxon>
        <taxon>lamiids</taxon>
        <taxon>Gentianales</taxon>
        <taxon>Rubiaceae</taxon>
        <taxon>Cinchonoideae</taxon>
        <taxon>Cinchoneae</taxon>
        <taxon>Cinchona</taxon>
    </lineage>
</organism>
<evidence type="ECO:0000313" key="3">
    <source>
        <dbReference type="EMBL" id="KAL3510009.1"/>
    </source>
</evidence>
<keyword evidence="1" id="KW-0812">Transmembrane</keyword>
<evidence type="ECO:0000313" key="4">
    <source>
        <dbReference type="Proteomes" id="UP001630127"/>
    </source>
</evidence>
<accession>A0ABD2YUY4</accession>
<name>A0ABD2YUY4_9GENT</name>
<keyword evidence="1" id="KW-1133">Transmembrane helix</keyword>
<dbReference type="PANTHER" id="PTHR33116:SF80">
    <property type="entry name" value="REVERSE TRANSCRIPTASE ZINC-BINDING DOMAIN-CONTAINING PROTEIN"/>
    <property type="match status" value="1"/>
</dbReference>
<proteinExistence type="predicted"/>
<feature type="domain" description="Reverse transcriptase" evidence="2">
    <location>
        <begin position="18"/>
        <end position="170"/>
    </location>
</feature>
<reference evidence="3 4" key="1">
    <citation type="submission" date="2024-11" db="EMBL/GenBank/DDBJ databases">
        <title>A near-complete genome assembly of Cinchona calisaya.</title>
        <authorList>
            <person name="Lian D.C."/>
            <person name="Zhao X.W."/>
            <person name="Wei L."/>
        </authorList>
    </citation>
    <scope>NUCLEOTIDE SEQUENCE [LARGE SCALE GENOMIC DNA]</scope>
    <source>
        <tissue evidence="3">Nenye</tissue>
    </source>
</reference>
<dbReference type="EMBL" id="JBJUIK010000012">
    <property type="protein sequence ID" value="KAL3510009.1"/>
    <property type="molecule type" value="Genomic_DNA"/>
</dbReference>
<evidence type="ECO:0000259" key="2">
    <source>
        <dbReference type="Pfam" id="PF00078"/>
    </source>
</evidence>
<dbReference type="PANTHER" id="PTHR33116">
    <property type="entry name" value="REVERSE TRANSCRIPTASE ZINC-BINDING DOMAIN-CONTAINING PROTEIN-RELATED-RELATED"/>
    <property type="match status" value="1"/>
</dbReference>
<keyword evidence="4" id="KW-1185">Reference proteome</keyword>
<keyword evidence="1" id="KW-0472">Membrane</keyword>
<feature type="transmembrane region" description="Helical" evidence="1">
    <location>
        <begin position="50"/>
        <end position="67"/>
    </location>
</feature>
<sequence>MNKFRFHANFVQLIMNNLKGSWFSILLNGEVIGFFQASKGLKKGDPLSPFLFILCLEAFSGGLSFLIQQKLVVPYAIPHNCLVVSNLSFADGMIIFSCGDRQTIKNIMALIDTYQRGSGQKINTSKSSLFVPTSIGVSAIQTIEQLTGIKHSRIFHAFQMSSMHFIRFLGTLVHGLCASKGSVVSFCILTLIFLE</sequence>
<dbReference type="InterPro" id="IPR000477">
    <property type="entry name" value="RT_dom"/>
</dbReference>
<protein>
    <recommendedName>
        <fullName evidence="2">Reverse transcriptase domain-containing protein</fullName>
    </recommendedName>
</protein>
<evidence type="ECO:0000256" key="1">
    <source>
        <dbReference type="SAM" id="Phobius"/>
    </source>
</evidence>
<dbReference type="AlphaFoldDB" id="A0ABD2YUY4"/>
<feature type="transmembrane region" description="Helical" evidence="1">
    <location>
        <begin position="168"/>
        <end position="194"/>
    </location>
</feature>